<feature type="domain" description="Doubled CXXCH motif" evidence="2">
    <location>
        <begin position="32"/>
        <end position="81"/>
    </location>
</feature>
<accession>A0A0F9B6S1</accession>
<feature type="domain" description="Doubled CXXCH motif" evidence="2">
    <location>
        <begin position="109"/>
        <end position="135"/>
    </location>
</feature>
<protein>
    <recommendedName>
        <fullName evidence="2">Doubled CXXCH motif domain-containing protein</fullName>
    </recommendedName>
</protein>
<dbReference type="InterPro" id="IPR036280">
    <property type="entry name" value="Multihaem_cyt_sf"/>
</dbReference>
<dbReference type="InterPro" id="IPR010177">
    <property type="entry name" value="Paired_CXXCH_1"/>
</dbReference>
<dbReference type="Pfam" id="PF09699">
    <property type="entry name" value="Paired_CXXCH_1"/>
    <property type="match status" value="2"/>
</dbReference>
<name>A0A0F9B6S1_9ZZZZ</name>
<dbReference type="SUPFAM" id="SSF48695">
    <property type="entry name" value="Multiheme cytochromes"/>
    <property type="match status" value="1"/>
</dbReference>
<dbReference type="EMBL" id="LAZR01039182">
    <property type="protein sequence ID" value="KKL17634.1"/>
    <property type="molecule type" value="Genomic_DNA"/>
</dbReference>
<feature type="non-terminal residue" evidence="3">
    <location>
        <position position="1"/>
    </location>
</feature>
<evidence type="ECO:0000313" key="3">
    <source>
        <dbReference type="EMBL" id="KKL17634.1"/>
    </source>
</evidence>
<feature type="compositionally biased region" description="Low complexity" evidence="1">
    <location>
        <begin position="178"/>
        <end position="210"/>
    </location>
</feature>
<dbReference type="PANTHER" id="PTHR39425">
    <property type="entry name" value="LIPOPROTEIN CYTOCHROME C"/>
    <property type="match status" value="1"/>
</dbReference>
<feature type="region of interest" description="Disordered" evidence="1">
    <location>
        <begin position="172"/>
        <end position="210"/>
    </location>
</feature>
<dbReference type="Gene3D" id="3.90.10.10">
    <property type="entry name" value="Cytochrome C3"/>
    <property type="match status" value="1"/>
</dbReference>
<sequence>LCLACHDKDVAAADGRVVKGLGAELAGQAKLHGPPGAGNCADCHEPHGNKAFRFLQKAYPAAFYSPYAPGAYALCLSCHDPALASARHTTSATKFRNGNVNLHYLHVNKPRKGRTCRACHATHASNNPHMLSAAVPFGGWKIPIRFTADKDGGNCASGCHLPKAYRRTNPVDYAKPSATQPAGTTTQPAKTTTQPAKTATQPAKTAMRPG</sequence>
<dbReference type="PANTHER" id="PTHR39425:SF1">
    <property type="entry name" value="CYTOCHROME C7-LIKE DOMAIN-CONTAINING PROTEIN"/>
    <property type="match status" value="1"/>
</dbReference>
<evidence type="ECO:0000259" key="2">
    <source>
        <dbReference type="Pfam" id="PF09699"/>
    </source>
</evidence>
<comment type="caution">
    <text evidence="3">The sequence shown here is derived from an EMBL/GenBank/DDBJ whole genome shotgun (WGS) entry which is preliminary data.</text>
</comment>
<reference evidence="3" key="1">
    <citation type="journal article" date="2015" name="Nature">
        <title>Complex archaea that bridge the gap between prokaryotes and eukaryotes.</title>
        <authorList>
            <person name="Spang A."/>
            <person name="Saw J.H."/>
            <person name="Jorgensen S.L."/>
            <person name="Zaremba-Niedzwiedzka K."/>
            <person name="Martijn J."/>
            <person name="Lind A.E."/>
            <person name="van Eijk R."/>
            <person name="Schleper C."/>
            <person name="Guy L."/>
            <person name="Ettema T.J."/>
        </authorList>
    </citation>
    <scope>NUCLEOTIDE SEQUENCE</scope>
</reference>
<organism evidence="3">
    <name type="scientific">marine sediment metagenome</name>
    <dbReference type="NCBI Taxonomy" id="412755"/>
    <lineage>
        <taxon>unclassified sequences</taxon>
        <taxon>metagenomes</taxon>
        <taxon>ecological metagenomes</taxon>
    </lineage>
</organism>
<dbReference type="AlphaFoldDB" id="A0A0F9B6S1"/>
<gene>
    <name evidence="3" type="ORF">LCGC14_2483610</name>
</gene>
<proteinExistence type="predicted"/>
<evidence type="ECO:0000256" key="1">
    <source>
        <dbReference type="SAM" id="MobiDB-lite"/>
    </source>
</evidence>